<proteinExistence type="predicted"/>
<dbReference type="InterPro" id="IPR038050">
    <property type="entry name" value="Neuro_actylchol_rec"/>
</dbReference>
<dbReference type="InterPro" id="IPR006202">
    <property type="entry name" value="Neur_chan_lig-bd"/>
</dbReference>
<keyword evidence="4" id="KW-1185">Reference proteome</keyword>
<feature type="transmembrane region" description="Helical" evidence="1">
    <location>
        <begin position="165"/>
        <end position="183"/>
    </location>
</feature>
<evidence type="ECO:0000313" key="3">
    <source>
        <dbReference type="EMBL" id="UYV62605.1"/>
    </source>
</evidence>
<organism evidence="3 4">
    <name type="scientific">Cordylochernes scorpioides</name>
    <dbReference type="NCBI Taxonomy" id="51811"/>
    <lineage>
        <taxon>Eukaryota</taxon>
        <taxon>Metazoa</taxon>
        <taxon>Ecdysozoa</taxon>
        <taxon>Arthropoda</taxon>
        <taxon>Chelicerata</taxon>
        <taxon>Arachnida</taxon>
        <taxon>Pseudoscorpiones</taxon>
        <taxon>Cheliferoidea</taxon>
        <taxon>Chernetidae</taxon>
        <taxon>Cordylochernes</taxon>
    </lineage>
</organism>
<dbReference type="InterPro" id="IPR036734">
    <property type="entry name" value="Neur_chan_lig-bd_sf"/>
</dbReference>
<keyword evidence="1" id="KW-1133">Transmembrane helix</keyword>
<dbReference type="SUPFAM" id="SSF63712">
    <property type="entry name" value="Nicotinic receptor ligand binding domain-like"/>
    <property type="match status" value="1"/>
</dbReference>
<feature type="transmembrane region" description="Helical" evidence="1">
    <location>
        <begin position="195"/>
        <end position="217"/>
    </location>
</feature>
<accession>A0ABY6K202</accession>
<reference evidence="3 4" key="1">
    <citation type="submission" date="2022-01" db="EMBL/GenBank/DDBJ databases">
        <title>A chromosomal length assembly of Cordylochernes scorpioides.</title>
        <authorList>
            <person name="Zeh D."/>
            <person name="Zeh J."/>
        </authorList>
    </citation>
    <scope>NUCLEOTIDE SEQUENCE [LARGE SCALE GENOMIC DNA]</scope>
    <source>
        <strain evidence="3">IN4F17</strain>
        <tissue evidence="3">Whole Body</tissue>
    </source>
</reference>
<protein>
    <recommendedName>
        <fullName evidence="2">Neurotransmitter-gated ion-channel ligand-binding domain-containing protein</fullName>
    </recommendedName>
</protein>
<dbReference type="PANTHER" id="PTHR18945">
    <property type="entry name" value="NEUROTRANSMITTER GATED ION CHANNEL"/>
    <property type="match status" value="1"/>
</dbReference>
<sequence>MAQNQEVVTFSPDEVWIPDIRIYNGGQDVTRTLVLSYYNGTVRWVPLITVRSKCILSHDHYPVDTQACNITMGSWTQDNSSISIMPFPYTQGKHFQNDNPHWNVTSIKRHLETKIYDCCKNPYGTLTYLLRLSRRAPPLWQVVWGPCVALCLLTLAMFWVPPSRAAAKLGLGGAITVALAVLVAKDIAATHAESLVFPTMLTVAAAIMTEVAVVSLLRVAGPAPSLLVKLANSSVGTALAITAGDGEWGMVAQILDRLLCLVFLVAIVAQQASHD</sequence>
<gene>
    <name evidence="3" type="ORF">LAZ67_2001292</name>
</gene>
<dbReference type="Gene3D" id="2.70.170.10">
    <property type="entry name" value="Neurotransmitter-gated ion-channel ligand-binding domain"/>
    <property type="match status" value="1"/>
</dbReference>
<keyword evidence="1" id="KW-0472">Membrane</keyword>
<name>A0ABY6K202_9ARAC</name>
<dbReference type="EMBL" id="CP092864">
    <property type="protein sequence ID" value="UYV62605.1"/>
    <property type="molecule type" value="Genomic_DNA"/>
</dbReference>
<dbReference type="Proteomes" id="UP001235939">
    <property type="component" value="Chromosome 02"/>
</dbReference>
<feature type="transmembrane region" description="Helical" evidence="1">
    <location>
        <begin position="139"/>
        <end position="159"/>
    </location>
</feature>
<evidence type="ECO:0000313" key="4">
    <source>
        <dbReference type="Proteomes" id="UP001235939"/>
    </source>
</evidence>
<dbReference type="Gene3D" id="1.20.58.390">
    <property type="entry name" value="Neurotransmitter-gated ion-channel transmembrane domain"/>
    <property type="match status" value="1"/>
</dbReference>
<dbReference type="InterPro" id="IPR006201">
    <property type="entry name" value="Neur_channel"/>
</dbReference>
<feature type="domain" description="Neurotransmitter-gated ion-channel ligand-binding" evidence="2">
    <location>
        <begin position="4"/>
        <end position="135"/>
    </location>
</feature>
<keyword evidence="1" id="KW-0812">Transmembrane</keyword>
<dbReference type="Pfam" id="PF02931">
    <property type="entry name" value="Neur_chan_LBD"/>
    <property type="match status" value="1"/>
</dbReference>
<evidence type="ECO:0000256" key="1">
    <source>
        <dbReference type="SAM" id="Phobius"/>
    </source>
</evidence>
<evidence type="ECO:0000259" key="2">
    <source>
        <dbReference type="Pfam" id="PF02931"/>
    </source>
</evidence>